<evidence type="ECO:0000313" key="2">
    <source>
        <dbReference type="Proteomes" id="UP000732298"/>
    </source>
</evidence>
<comment type="caution">
    <text evidence="1">The sequence shown here is derived from an EMBL/GenBank/DDBJ whole genome shotgun (WGS) entry which is preliminary data.</text>
</comment>
<dbReference type="SUPFAM" id="SSF53448">
    <property type="entry name" value="Nucleotide-diphospho-sugar transferases"/>
    <property type="match status" value="1"/>
</dbReference>
<dbReference type="Proteomes" id="UP000732298">
    <property type="component" value="Unassembled WGS sequence"/>
</dbReference>
<organism evidence="1 2">
    <name type="scientific">Candidatus Iainarchaeum sp</name>
    <dbReference type="NCBI Taxonomy" id="3101447"/>
    <lineage>
        <taxon>Archaea</taxon>
        <taxon>Candidatus Iainarchaeota</taxon>
        <taxon>Candidatus Iainarchaeia</taxon>
        <taxon>Candidatus Iainarchaeales</taxon>
        <taxon>Candidatus Iainarchaeaceae</taxon>
        <taxon>Candidatus Iainarchaeum</taxon>
    </lineage>
</organism>
<sequence>MPSVTIGVTAPHTIPAHFLTPFLALLNHTGQKVGNVSVSMSTHYCTYEARNICARAAIKNGSDYLFFLDADILAPPDTIERLVARDKDIISGPYHLKSIPYRPLAYMKSGKEGEYNMCTDIEEEKLYEVDGVGGGCLLIKRHALEKVGDPYFSFALNGKNIGEDLYFCSKAQKAGCGIWYDNTIPEVKHFGAAIGFNDFKAWNFHIKRGAVKFNAGSENPNTTKNKE</sequence>
<dbReference type="EMBL" id="JACQPB010000039">
    <property type="protein sequence ID" value="MBI4210610.1"/>
    <property type="molecule type" value="Genomic_DNA"/>
</dbReference>
<dbReference type="AlphaFoldDB" id="A0A8T3YLP0"/>
<dbReference type="CDD" id="cd00761">
    <property type="entry name" value="Glyco_tranf_GTA_type"/>
    <property type="match status" value="1"/>
</dbReference>
<protein>
    <submittedName>
        <fullName evidence="1">Glycosyltransferase family 2 protein</fullName>
    </submittedName>
</protein>
<dbReference type="Gene3D" id="3.90.550.40">
    <property type="match status" value="1"/>
</dbReference>
<accession>A0A8T3YLP0</accession>
<reference evidence="1" key="1">
    <citation type="submission" date="2020-07" db="EMBL/GenBank/DDBJ databases">
        <title>Huge and variable diversity of episymbiotic CPR bacteria and DPANN archaea in groundwater ecosystems.</title>
        <authorList>
            <person name="He C.Y."/>
            <person name="Keren R."/>
            <person name="Whittaker M."/>
            <person name="Farag I.F."/>
            <person name="Doudna J."/>
            <person name="Cate J.H.D."/>
            <person name="Banfield J.F."/>
        </authorList>
    </citation>
    <scope>NUCLEOTIDE SEQUENCE</scope>
    <source>
        <strain evidence="1">NC_groundwater_1296_Ag_S-0.2um_52_80</strain>
    </source>
</reference>
<gene>
    <name evidence="1" type="ORF">HY544_03845</name>
</gene>
<dbReference type="InterPro" id="IPR029044">
    <property type="entry name" value="Nucleotide-diphossugar_trans"/>
</dbReference>
<evidence type="ECO:0000313" key="1">
    <source>
        <dbReference type="EMBL" id="MBI4210610.1"/>
    </source>
</evidence>
<name>A0A8T3YLP0_9ARCH</name>
<proteinExistence type="predicted"/>